<dbReference type="InterPro" id="IPR013083">
    <property type="entry name" value="Znf_RING/FYVE/PHD"/>
</dbReference>
<proteinExistence type="predicted"/>
<dbReference type="InterPro" id="IPR001841">
    <property type="entry name" value="Znf_RING"/>
</dbReference>
<sequence length="265" mass="29678">MGAIDYRMLLDAGSRKNSRTWEDLKAETTLLAIIIVLVVLIVVFFILTVREYLWAFHGISCCCRHEPHHRPRARRDGMDVPGNTTSVGDTTSSSSEYDSMSLRERKMLRRSWYEYSLAKYTQVVAEKDLVKAETEENVDEEQSVVDLELSPVPTLISVVCNDGTVKIVDRCCSICLGEFEVDETIVRSPLDECPHRFHLECLLAWLEKGKKRCPNCRHWFVPALKVADQIHAEFGDSSTSTTATGSSANLGDVESDNASTAVTNA</sequence>
<organism evidence="8 9">
    <name type="scientific">Seminavis robusta</name>
    <dbReference type="NCBI Taxonomy" id="568900"/>
    <lineage>
        <taxon>Eukaryota</taxon>
        <taxon>Sar</taxon>
        <taxon>Stramenopiles</taxon>
        <taxon>Ochrophyta</taxon>
        <taxon>Bacillariophyta</taxon>
        <taxon>Bacillariophyceae</taxon>
        <taxon>Bacillariophycidae</taxon>
        <taxon>Naviculales</taxon>
        <taxon>Naviculaceae</taxon>
        <taxon>Seminavis</taxon>
    </lineage>
</organism>
<evidence type="ECO:0000256" key="5">
    <source>
        <dbReference type="SAM" id="MobiDB-lite"/>
    </source>
</evidence>
<keyword evidence="6" id="KW-1133">Transmembrane helix</keyword>
<feature type="transmembrane region" description="Helical" evidence="6">
    <location>
        <begin position="29"/>
        <end position="49"/>
    </location>
</feature>
<dbReference type="InterPro" id="IPR053238">
    <property type="entry name" value="RING-H2_zinc_finger"/>
</dbReference>
<comment type="caution">
    <text evidence="8">The sequence shown here is derived from an EMBL/GenBank/DDBJ whole genome shotgun (WGS) entry which is preliminary data.</text>
</comment>
<dbReference type="Pfam" id="PF13639">
    <property type="entry name" value="zf-RING_2"/>
    <property type="match status" value="1"/>
</dbReference>
<feature type="region of interest" description="Disordered" evidence="5">
    <location>
        <begin position="70"/>
        <end position="97"/>
    </location>
</feature>
<dbReference type="SUPFAM" id="SSF57850">
    <property type="entry name" value="RING/U-box"/>
    <property type="match status" value="1"/>
</dbReference>
<feature type="region of interest" description="Disordered" evidence="5">
    <location>
        <begin position="236"/>
        <end position="265"/>
    </location>
</feature>
<dbReference type="SMART" id="SM00184">
    <property type="entry name" value="RING"/>
    <property type="match status" value="1"/>
</dbReference>
<evidence type="ECO:0000256" key="2">
    <source>
        <dbReference type="ARBA" id="ARBA00022771"/>
    </source>
</evidence>
<reference evidence="8" key="1">
    <citation type="submission" date="2020-06" db="EMBL/GenBank/DDBJ databases">
        <authorList>
            <consortium name="Plant Systems Biology data submission"/>
        </authorList>
    </citation>
    <scope>NUCLEOTIDE SEQUENCE</scope>
    <source>
        <strain evidence="8">D6</strain>
    </source>
</reference>
<dbReference type="CDD" id="cd16448">
    <property type="entry name" value="RING-H2"/>
    <property type="match status" value="1"/>
</dbReference>
<feature type="compositionally biased region" description="Low complexity" evidence="5">
    <location>
        <begin position="237"/>
        <end position="248"/>
    </location>
</feature>
<dbReference type="GO" id="GO:0008270">
    <property type="term" value="F:zinc ion binding"/>
    <property type="evidence" value="ECO:0007669"/>
    <property type="project" value="UniProtKB-KW"/>
</dbReference>
<feature type="domain" description="RING-type" evidence="7">
    <location>
        <begin position="172"/>
        <end position="217"/>
    </location>
</feature>
<dbReference type="AlphaFoldDB" id="A0A9N8F2P4"/>
<dbReference type="EMBL" id="CAICTM010003090">
    <property type="protein sequence ID" value="CAB9530880.1"/>
    <property type="molecule type" value="Genomic_DNA"/>
</dbReference>
<accession>A0A9N8F2P4</accession>
<keyword evidence="9" id="KW-1185">Reference proteome</keyword>
<keyword evidence="3" id="KW-0862">Zinc</keyword>
<evidence type="ECO:0000313" key="9">
    <source>
        <dbReference type="Proteomes" id="UP001153069"/>
    </source>
</evidence>
<evidence type="ECO:0000256" key="4">
    <source>
        <dbReference type="PROSITE-ProRule" id="PRU00175"/>
    </source>
</evidence>
<dbReference type="Gene3D" id="3.30.40.10">
    <property type="entry name" value="Zinc/RING finger domain, C3HC4 (zinc finger)"/>
    <property type="match status" value="1"/>
</dbReference>
<feature type="compositionally biased region" description="Low complexity" evidence="5">
    <location>
        <begin position="84"/>
        <end position="97"/>
    </location>
</feature>
<dbReference type="PROSITE" id="PS50089">
    <property type="entry name" value="ZF_RING_2"/>
    <property type="match status" value="1"/>
</dbReference>
<dbReference type="PANTHER" id="PTHR14155">
    <property type="entry name" value="RING FINGER DOMAIN-CONTAINING"/>
    <property type="match status" value="1"/>
</dbReference>
<feature type="compositionally biased region" description="Polar residues" evidence="5">
    <location>
        <begin position="256"/>
        <end position="265"/>
    </location>
</feature>
<evidence type="ECO:0000313" key="8">
    <source>
        <dbReference type="EMBL" id="CAB9530880.1"/>
    </source>
</evidence>
<keyword evidence="2 4" id="KW-0863">Zinc-finger</keyword>
<keyword evidence="6" id="KW-0472">Membrane</keyword>
<evidence type="ECO:0000259" key="7">
    <source>
        <dbReference type="PROSITE" id="PS50089"/>
    </source>
</evidence>
<dbReference type="PANTHER" id="PTHR14155:SF627">
    <property type="entry name" value="OS06G0192800 PROTEIN"/>
    <property type="match status" value="1"/>
</dbReference>
<gene>
    <name evidence="8" type="ORF">SEMRO_3092_G343590.1</name>
</gene>
<dbReference type="OrthoDB" id="49515at2759"/>
<keyword evidence="6" id="KW-0812">Transmembrane</keyword>
<keyword evidence="1" id="KW-0479">Metal-binding</keyword>
<evidence type="ECO:0000256" key="3">
    <source>
        <dbReference type="ARBA" id="ARBA00022833"/>
    </source>
</evidence>
<protein>
    <recommendedName>
        <fullName evidence="7">RING-type domain-containing protein</fullName>
    </recommendedName>
</protein>
<name>A0A9N8F2P4_9STRA</name>
<evidence type="ECO:0000256" key="1">
    <source>
        <dbReference type="ARBA" id="ARBA00022723"/>
    </source>
</evidence>
<evidence type="ECO:0000256" key="6">
    <source>
        <dbReference type="SAM" id="Phobius"/>
    </source>
</evidence>
<dbReference type="Proteomes" id="UP001153069">
    <property type="component" value="Unassembled WGS sequence"/>
</dbReference>